<evidence type="ECO:0000256" key="1">
    <source>
        <dbReference type="SAM" id="MobiDB-lite"/>
    </source>
</evidence>
<proteinExistence type="predicted"/>
<dbReference type="InterPro" id="IPR057767">
    <property type="entry name" value="UGSC-like_dom"/>
</dbReference>
<name>A0A6P2BSL4_9ACTN</name>
<feature type="compositionally biased region" description="Polar residues" evidence="1">
    <location>
        <begin position="15"/>
        <end position="24"/>
    </location>
</feature>
<feature type="region of interest" description="Disordered" evidence="1">
    <location>
        <begin position="1"/>
        <end position="24"/>
    </location>
</feature>
<feature type="domain" description="UGSC-like" evidence="2">
    <location>
        <begin position="5"/>
        <end position="96"/>
    </location>
</feature>
<dbReference type="EMBL" id="RPFW01000007">
    <property type="protein sequence ID" value="TVZ01145.1"/>
    <property type="molecule type" value="Genomic_DNA"/>
</dbReference>
<protein>
    <recommendedName>
        <fullName evidence="2">UGSC-like domain-containing protein</fullName>
    </recommendedName>
</protein>
<sequence length="96" mass="10400">MLEPLLDPTGDGDRGTNTSLAQPRPQSLAGLTVGLLENAKPNATVLLEAVARELKDKYGVREVRMFRKGYFGTPVEESVVQQMLHNCDFAVAAIGD</sequence>
<organism evidence="3 4">
    <name type="scientific">Trebonia kvetii</name>
    <dbReference type="NCBI Taxonomy" id="2480626"/>
    <lineage>
        <taxon>Bacteria</taxon>
        <taxon>Bacillati</taxon>
        <taxon>Actinomycetota</taxon>
        <taxon>Actinomycetes</taxon>
        <taxon>Streptosporangiales</taxon>
        <taxon>Treboniaceae</taxon>
        <taxon>Trebonia</taxon>
    </lineage>
</organism>
<dbReference type="OrthoDB" id="7725610at2"/>
<reference evidence="3 4" key="1">
    <citation type="submission" date="2018-11" db="EMBL/GenBank/DDBJ databases">
        <title>Trebonia kvetii gen.nov., sp.nov., a novel acidophilic actinobacterium, and proposal of the new actinobacterial family Treboniaceae fam. nov.</title>
        <authorList>
            <person name="Rapoport D."/>
            <person name="Sagova-Mareckova M."/>
            <person name="Sedlacek I."/>
            <person name="Provaznik J."/>
            <person name="Kralova S."/>
            <person name="Pavlinic D."/>
            <person name="Benes V."/>
            <person name="Kopecky J."/>
        </authorList>
    </citation>
    <scope>NUCLEOTIDE SEQUENCE [LARGE SCALE GENOMIC DNA]</scope>
    <source>
        <strain evidence="3 4">15Tr583</strain>
    </source>
</reference>
<evidence type="ECO:0000259" key="2">
    <source>
        <dbReference type="Pfam" id="PF24696"/>
    </source>
</evidence>
<gene>
    <name evidence="3" type="ORF">EAS64_33165</name>
</gene>
<keyword evidence="4" id="KW-1185">Reference proteome</keyword>
<evidence type="ECO:0000313" key="4">
    <source>
        <dbReference type="Proteomes" id="UP000460272"/>
    </source>
</evidence>
<evidence type="ECO:0000313" key="3">
    <source>
        <dbReference type="EMBL" id="TVZ01145.1"/>
    </source>
</evidence>
<dbReference type="Proteomes" id="UP000460272">
    <property type="component" value="Unassembled WGS sequence"/>
</dbReference>
<dbReference type="Pfam" id="PF24696">
    <property type="entry name" value="UGSC"/>
    <property type="match status" value="1"/>
</dbReference>
<dbReference type="AlphaFoldDB" id="A0A6P2BSL4"/>
<accession>A0A6P2BSL4</accession>
<comment type="caution">
    <text evidence="3">The sequence shown here is derived from an EMBL/GenBank/DDBJ whole genome shotgun (WGS) entry which is preliminary data.</text>
</comment>